<keyword evidence="9" id="KW-1185">Reference proteome</keyword>
<dbReference type="EMBL" id="JAGSMN010000125">
    <property type="protein sequence ID" value="MBR7672683.1"/>
    <property type="molecule type" value="Genomic_DNA"/>
</dbReference>
<dbReference type="GO" id="GO:0006865">
    <property type="term" value="P:amino acid transport"/>
    <property type="evidence" value="ECO:0007669"/>
    <property type="project" value="TreeGrafter"/>
</dbReference>
<keyword evidence="2" id="KW-0813">Transport</keyword>
<comment type="similarity">
    <text evidence="1 4">Belongs to the bacterial solute-binding protein 3 family.</text>
</comment>
<evidence type="ECO:0000256" key="4">
    <source>
        <dbReference type="RuleBase" id="RU003744"/>
    </source>
</evidence>
<feature type="compositionally biased region" description="Acidic residues" evidence="5">
    <location>
        <begin position="99"/>
        <end position="108"/>
    </location>
</feature>
<keyword evidence="6" id="KW-0472">Membrane</keyword>
<dbReference type="GO" id="GO:0005576">
    <property type="term" value="C:extracellular region"/>
    <property type="evidence" value="ECO:0007669"/>
    <property type="project" value="TreeGrafter"/>
</dbReference>
<dbReference type="InterPro" id="IPR001638">
    <property type="entry name" value="Solute-binding_3/MltF_N"/>
</dbReference>
<feature type="compositionally biased region" description="Basic and acidic residues" evidence="5">
    <location>
        <begin position="1"/>
        <end position="20"/>
    </location>
</feature>
<protein>
    <submittedName>
        <fullName evidence="8">Glutamate ABC transporter substrate-binding protein</fullName>
    </submittedName>
</protein>
<sequence>MDRSGPGRVQGRERERERYGKPVAVAAGGLAVVIAVLVSTVLSVSGSGTHEHERGRGGDGTGVGVQDGTGTGPGTGDGTGGGVGPGTSQVRSAAAPEPETCEDGEDPAESLRPSGKAGEAVERIRKRDRLIVGVDQNSYLWGFRDPSTGKIDGFDIDLVRALAEDLLGEDPEITYKTIPTDQRIPAIQKGEVDMVVRTMTVNCERIREVAFSTAYFEAGQQLLVPKENARVKGFDASMRGKRLCFADGSTAQALMEKGKYKALGAKSVVVPNQLDCLVRMQLGKADATLTDSALGAGQAAQDPSVELIGDPETIEPYGIAMNLEDEDLVRWVNKRLDAYRSGGDDSEWRRSYDKWFADDIMSAADGKDPAPPEPKYRD</sequence>
<dbReference type="Pfam" id="PF00497">
    <property type="entry name" value="SBP_bac_3"/>
    <property type="match status" value="1"/>
</dbReference>
<dbReference type="SUPFAM" id="SSF53850">
    <property type="entry name" value="Periplasmic binding protein-like II"/>
    <property type="match status" value="1"/>
</dbReference>
<dbReference type="AlphaFoldDB" id="A0A8T4IQ81"/>
<evidence type="ECO:0000256" key="2">
    <source>
        <dbReference type="ARBA" id="ARBA00022448"/>
    </source>
</evidence>
<dbReference type="InterPro" id="IPR051455">
    <property type="entry name" value="Bact_solute-bind_prot3"/>
</dbReference>
<evidence type="ECO:0000256" key="3">
    <source>
        <dbReference type="ARBA" id="ARBA00022729"/>
    </source>
</evidence>
<accession>A0A8T4IQ81</accession>
<evidence type="ECO:0000313" key="9">
    <source>
        <dbReference type="Proteomes" id="UP000675554"/>
    </source>
</evidence>
<dbReference type="Gene3D" id="3.40.190.10">
    <property type="entry name" value="Periplasmic binding protein-like II"/>
    <property type="match status" value="2"/>
</dbReference>
<proteinExistence type="inferred from homology"/>
<evidence type="ECO:0000313" key="8">
    <source>
        <dbReference type="EMBL" id="MBR7672683.1"/>
    </source>
</evidence>
<evidence type="ECO:0000259" key="7">
    <source>
        <dbReference type="SMART" id="SM00062"/>
    </source>
</evidence>
<feature type="domain" description="Solute-binding protein family 3/N-terminal" evidence="7">
    <location>
        <begin position="129"/>
        <end position="359"/>
    </location>
</feature>
<dbReference type="PROSITE" id="PS01039">
    <property type="entry name" value="SBP_BACTERIAL_3"/>
    <property type="match status" value="1"/>
</dbReference>
<dbReference type="CDD" id="cd13690">
    <property type="entry name" value="PBP2_GluB"/>
    <property type="match status" value="1"/>
</dbReference>
<dbReference type="PANTHER" id="PTHR30085:SF6">
    <property type="entry name" value="ABC TRANSPORTER GLUTAMINE-BINDING PROTEIN GLNH"/>
    <property type="match status" value="1"/>
</dbReference>
<gene>
    <name evidence="8" type="ORF">KDA82_06525</name>
</gene>
<evidence type="ECO:0000256" key="6">
    <source>
        <dbReference type="SAM" id="Phobius"/>
    </source>
</evidence>
<keyword evidence="6" id="KW-0812">Transmembrane</keyword>
<evidence type="ECO:0000256" key="5">
    <source>
        <dbReference type="SAM" id="MobiDB-lite"/>
    </source>
</evidence>
<dbReference type="InterPro" id="IPR018313">
    <property type="entry name" value="SBP_3_CS"/>
</dbReference>
<feature type="region of interest" description="Disordered" evidence="5">
    <location>
        <begin position="1"/>
        <end position="21"/>
    </location>
</feature>
<feature type="region of interest" description="Disordered" evidence="5">
    <location>
        <begin position="46"/>
        <end position="120"/>
    </location>
</feature>
<dbReference type="GO" id="GO:0030288">
    <property type="term" value="C:outer membrane-bounded periplasmic space"/>
    <property type="evidence" value="ECO:0007669"/>
    <property type="project" value="TreeGrafter"/>
</dbReference>
<feature type="compositionally biased region" description="Gly residues" evidence="5">
    <location>
        <begin position="58"/>
        <end position="85"/>
    </location>
</feature>
<reference evidence="8" key="1">
    <citation type="submission" date="2021-04" db="EMBL/GenBank/DDBJ databases">
        <title>Sequencing of actinobacteria type strains.</title>
        <authorList>
            <person name="Nguyen G.-S."/>
            <person name="Wentzel A."/>
        </authorList>
    </citation>
    <scope>NUCLEOTIDE SEQUENCE</scope>
    <source>
        <strain evidence="8">DSM 42095</strain>
    </source>
</reference>
<name>A0A8T4IQ81_9ACTN</name>
<evidence type="ECO:0000256" key="1">
    <source>
        <dbReference type="ARBA" id="ARBA00010333"/>
    </source>
</evidence>
<comment type="caution">
    <text evidence="8">The sequence shown here is derived from an EMBL/GenBank/DDBJ whole genome shotgun (WGS) entry which is preliminary data.</text>
</comment>
<keyword evidence="6" id="KW-1133">Transmembrane helix</keyword>
<dbReference type="SMART" id="SM00062">
    <property type="entry name" value="PBPb"/>
    <property type="match status" value="1"/>
</dbReference>
<feature type="transmembrane region" description="Helical" evidence="6">
    <location>
        <begin position="21"/>
        <end position="44"/>
    </location>
</feature>
<organism evidence="8 9">
    <name type="scientific">Streptomyces daliensis</name>
    <dbReference type="NCBI Taxonomy" id="299421"/>
    <lineage>
        <taxon>Bacteria</taxon>
        <taxon>Bacillati</taxon>
        <taxon>Actinomycetota</taxon>
        <taxon>Actinomycetes</taxon>
        <taxon>Kitasatosporales</taxon>
        <taxon>Streptomycetaceae</taxon>
        <taxon>Streptomyces</taxon>
    </lineage>
</organism>
<dbReference type="PANTHER" id="PTHR30085">
    <property type="entry name" value="AMINO ACID ABC TRANSPORTER PERMEASE"/>
    <property type="match status" value="1"/>
</dbReference>
<dbReference type="Proteomes" id="UP000675554">
    <property type="component" value="Unassembled WGS sequence"/>
</dbReference>
<keyword evidence="3" id="KW-0732">Signal</keyword>